<dbReference type="AlphaFoldDB" id="A0A7N0ZXX9"/>
<evidence type="ECO:0008006" key="4">
    <source>
        <dbReference type="Google" id="ProtNLM"/>
    </source>
</evidence>
<feature type="region of interest" description="Disordered" evidence="1">
    <location>
        <begin position="78"/>
        <end position="108"/>
    </location>
</feature>
<keyword evidence="3" id="KW-1185">Reference proteome</keyword>
<evidence type="ECO:0000313" key="3">
    <source>
        <dbReference type="Proteomes" id="UP000594263"/>
    </source>
</evidence>
<feature type="compositionally biased region" description="Basic and acidic residues" evidence="1">
    <location>
        <begin position="81"/>
        <end position="97"/>
    </location>
</feature>
<evidence type="ECO:0000256" key="1">
    <source>
        <dbReference type="SAM" id="MobiDB-lite"/>
    </source>
</evidence>
<accession>A0A7N0ZXX9</accession>
<name>A0A7N0ZXX9_KALFE</name>
<reference evidence="2" key="1">
    <citation type="submission" date="2021-01" db="UniProtKB">
        <authorList>
            <consortium name="EnsemblPlants"/>
        </authorList>
    </citation>
    <scope>IDENTIFICATION</scope>
</reference>
<evidence type="ECO:0000313" key="2">
    <source>
        <dbReference type="EnsemblPlants" id="Kaladp0051s0073.1.v1.1.CDS.1"/>
    </source>
</evidence>
<proteinExistence type="predicted"/>
<protein>
    <recommendedName>
        <fullName evidence="4">DUF4408 domain-containing protein</fullName>
    </recommendedName>
</protein>
<dbReference type="Proteomes" id="UP000594263">
    <property type="component" value="Unplaced"/>
</dbReference>
<sequence>MEARHLKRMMQLLFSISLVSFLISMSSWVCYGFQTVRFCVTTLPVQLITHSINRNCIFLICNGLLVFIAKTSKRSCSTFHTNDEHKTTTTTTKHAETENDGEEEERVEKRITCPARESGNPVVDKEVVMVHKDDSSFKRWFFDQVKMEKAETIESDDGEGSEDIKELSMEEVNKRFDEFIRKMKEEIRLEASQLELAMYSQV</sequence>
<organism evidence="2 3">
    <name type="scientific">Kalanchoe fedtschenkoi</name>
    <name type="common">Lavender scallops</name>
    <name type="synonym">South American air plant</name>
    <dbReference type="NCBI Taxonomy" id="63787"/>
    <lineage>
        <taxon>Eukaryota</taxon>
        <taxon>Viridiplantae</taxon>
        <taxon>Streptophyta</taxon>
        <taxon>Embryophyta</taxon>
        <taxon>Tracheophyta</taxon>
        <taxon>Spermatophyta</taxon>
        <taxon>Magnoliopsida</taxon>
        <taxon>eudicotyledons</taxon>
        <taxon>Gunneridae</taxon>
        <taxon>Pentapetalae</taxon>
        <taxon>Saxifragales</taxon>
        <taxon>Crassulaceae</taxon>
        <taxon>Kalanchoe</taxon>
    </lineage>
</organism>
<dbReference type="PANTHER" id="PTHR34947:SF2">
    <property type="entry name" value="TRANSMEMBRANE PROTEIN"/>
    <property type="match status" value="1"/>
</dbReference>
<dbReference type="PANTHER" id="PTHR34947">
    <property type="entry name" value="TRANSMEMBRANE PROTEIN"/>
    <property type="match status" value="1"/>
</dbReference>
<dbReference type="OMA" id="NIDKSYM"/>
<dbReference type="Gramene" id="Kaladp0051s0073.1.v1.1">
    <property type="protein sequence ID" value="Kaladp0051s0073.1.v1.1.CDS.1"/>
    <property type="gene ID" value="Kaladp0051s0073.v1.1"/>
</dbReference>
<dbReference type="EnsemblPlants" id="Kaladp0051s0073.1.v1.1">
    <property type="protein sequence ID" value="Kaladp0051s0073.1.v1.1.CDS.1"/>
    <property type="gene ID" value="Kaladp0051s0073.v1.1"/>
</dbReference>